<accession>A0A0E0ECY6</accession>
<evidence type="ECO:0000313" key="2">
    <source>
        <dbReference type="Proteomes" id="UP000008021"/>
    </source>
</evidence>
<name>A0A0E0ECY6_9ORYZ</name>
<dbReference type="Gramene" id="OMERI07G15130.2">
    <property type="protein sequence ID" value="OMERI07G15130.2"/>
    <property type="gene ID" value="OMERI07G15130"/>
</dbReference>
<proteinExistence type="predicted"/>
<evidence type="ECO:0000313" key="1">
    <source>
        <dbReference type="EnsemblPlants" id="OMERI07G15130.2"/>
    </source>
</evidence>
<dbReference type="HOGENOM" id="CLU_2324301_0_0_1"/>
<dbReference type="Proteomes" id="UP000008021">
    <property type="component" value="Chromosome 7"/>
</dbReference>
<sequence length="99" mass="10903">MAKDAVVGSDTGTSLLAVHTVVCNGAMQKNGLDHLPLKMTKILKLAALFSLMWVSRDRTVVAMFENRICCRTEWPKLDDDLTNDQFPSLVPVSKHVSAC</sequence>
<keyword evidence="2" id="KW-1185">Reference proteome</keyword>
<dbReference type="AlphaFoldDB" id="A0A0E0ECY6"/>
<protein>
    <submittedName>
        <fullName evidence="1">Uncharacterized protein</fullName>
    </submittedName>
</protein>
<dbReference type="EnsemblPlants" id="OMERI07G15130.2">
    <property type="protein sequence ID" value="OMERI07G15130.2"/>
    <property type="gene ID" value="OMERI07G15130"/>
</dbReference>
<reference evidence="1" key="1">
    <citation type="submission" date="2015-04" db="UniProtKB">
        <authorList>
            <consortium name="EnsemblPlants"/>
        </authorList>
    </citation>
    <scope>IDENTIFICATION</scope>
</reference>
<organism evidence="1">
    <name type="scientific">Oryza meridionalis</name>
    <dbReference type="NCBI Taxonomy" id="40149"/>
    <lineage>
        <taxon>Eukaryota</taxon>
        <taxon>Viridiplantae</taxon>
        <taxon>Streptophyta</taxon>
        <taxon>Embryophyta</taxon>
        <taxon>Tracheophyta</taxon>
        <taxon>Spermatophyta</taxon>
        <taxon>Magnoliopsida</taxon>
        <taxon>Liliopsida</taxon>
        <taxon>Poales</taxon>
        <taxon>Poaceae</taxon>
        <taxon>BOP clade</taxon>
        <taxon>Oryzoideae</taxon>
        <taxon>Oryzeae</taxon>
        <taxon>Oryzinae</taxon>
        <taxon>Oryza</taxon>
    </lineage>
</organism>
<reference evidence="1" key="2">
    <citation type="submission" date="2018-05" db="EMBL/GenBank/DDBJ databases">
        <title>OmerRS3 (Oryza meridionalis Reference Sequence Version 3).</title>
        <authorList>
            <person name="Zhang J."/>
            <person name="Kudrna D."/>
            <person name="Lee S."/>
            <person name="Talag J."/>
            <person name="Welchert J."/>
            <person name="Wing R.A."/>
        </authorList>
    </citation>
    <scope>NUCLEOTIDE SEQUENCE [LARGE SCALE GENOMIC DNA]</scope>
    <source>
        <strain evidence="1">cv. OR44</strain>
    </source>
</reference>